<dbReference type="Proteomes" id="UP000184171">
    <property type="component" value="Unassembled WGS sequence"/>
</dbReference>
<accession>A0A1M6IXR5</accession>
<dbReference type="InterPro" id="IPR029063">
    <property type="entry name" value="SAM-dependent_MTases_sf"/>
</dbReference>
<feature type="domain" description="Methyltransferase type 11" evidence="1">
    <location>
        <begin position="42"/>
        <end position="138"/>
    </location>
</feature>
<dbReference type="OrthoDB" id="163232at2"/>
<evidence type="ECO:0000313" key="3">
    <source>
        <dbReference type="Proteomes" id="UP000184171"/>
    </source>
</evidence>
<dbReference type="GO" id="GO:0008757">
    <property type="term" value="F:S-adenosylmethionine-dependent methyltransferase activity"/>
    <property type="evidence" value="ECO:0007669"/>
    <property type="project" value="InterPro"/>
</dbReference>
<dbReference type="PANTHER" id="PTHR43591:SF24">
    <property type="entry name" value="2-METHOXY-6-POLYPRENYL-1,4-BENZOQUINOL METHYLASE, MITOCHONDRIAL"/>
    <property type="match status" value="1"/>
</dbReference>
<dbReference type="PANTHER" id="PTHR43591">
    <property type="entry name" value="METHYLTRANSFERASE"/>
    <property type="match status" value="1"/>
</dbReference>
<dbReference type="STRING" id="1122189.SAMN02745165_02285"/>
<dbReference type="GO" id="GO:0032259">
    <property type="term" value="P:methylation"/>
    <property type="evidence" value="ECO:0007669"/>
    <property type="project" value="UniProtKB-KW"/>
</dbReference>
<keyword evidence="3" id="KW-1185">Reference proteome</keyword>
<organism evidence="2 3">
    <name type="scientific">Malonomonas rubra DSM 5091</name>
    <dbReference type="NCBI Taxonomy" id="1122189"/>
    <lineage>
        <taxon>Bacteria</taxon>
        <taxon>Pseudomonadati</taxon>
        <taxon>Thermodesulfobacteriota</taxon>
        <taxon>Desulfuromonadia</taxon>
        <taxon>Desulfuromonadales</taxon>
        <taxon>Geopsychrobacteraceae</taxon>
        <taxon>Malonomonas</taxon>
    </lineage>
</organism>
<dbReference type="Pfam" id="PF08241">
    <property type="entry name" value="Methyltransf_11"/>
    <property type="match status" value="1"/>
</dbReference>
<proteinExistence type="predicted"/>
<name>A0A1M6IXR5_MALRU</name>
<protein>
    <submittedName>
        <fullName evidence="2">Methyltransferase domain-containing protein</fullName>
    </submittedName>
</protein>
<dbReference type="SUPFAM" id="SSF53335">
    <property type="entry name" value="S-adenosyl-L-methionine-dependent methyltransferases"/>
    <property type="match status" value="1"/>
</dbReference>
<gene>
    <name evidence="2" type="ORF">SAMN02745165_02285</name>
</gene>
<evidence type="ECO:0000259" key="1">
    <source>
        <dbReference type="Pfam" id="PF08241"/>
    </source>
</evidence>
<dbReference type="RefSeq" id="WP_072908858.1">
    <property type="nucleotide sequence ID" value="NZ_FQZT01000007.1"/>
</dbReference>
<dbReference type="CDD" id="cd02440">
    <property type="entry name" value="AdoMet_MTases"/>
    <property type="match status" value="1"/>
</dbReference>
<keyword evidence="2" id="KW-0489">Methyltransferase</keyword>
<dbReference type="AlphaFoldDB" id="A0A1M6IXR5"/>
<sequence>MSNRKFDAKKLQKLNNPQRLKDIPPQIISNRLINKNPRTLIEIGAGTAFFCIAFLQHCKPDSIYACDLSATMIDWMQENVAPKYPAIIPVKTDEDRIPLAGAAADLLFMINLHHELEQPEKSLHEAYRLLKPGGEIFIVDWKKQGMPEGPPEEIRCTTEEVKNQLQKTGFKQLRVCDDLAKHFLLVGQKD</sequence>
<dbReference type="InterPro" id="IPR013216">
    <property type="entry name" value="Methyltransf_11"/>
</dbReference>
<evidence type="ECO:0000313" key="2">
    <source>
        <dbReference type="EMBL" id="SHJ39226.1"/>
    </source>
</evidence>
<dbReference type="EMBL" id="FQZT01000007">
    <property type="protein sequence ID" value="SHJ39226.1"/>
    <property type="molecule type" value="Genomic_DNA"/>
</dbReference>
<keyword evidence="2" id="KW-0808">Transferase</keyword>
<reference evidence="2 3" key="1">
    <citation type="submission" date="2016-11" db="EMBL/GenBank/DDBJ databases">
        <authorList>
            <person name="Jaros S."/>
            <person name="Januszkiewicz K."/>
            <person name="Wedrychowicz H."/>
        </authorList>
    </citation>
    <scope>NUCLEOTIDE SEQUENCE [LARGE SCALE GENOMIC DNA]</scope>
    <source>
        <strain evidence="2 3">DSM 5091</strain>
    </source>
</reference>
<dbReference type="Gene3D" id="3.40.50.150">
    <property type="entry name" value="Vaccinia Virus protein VP39"/>
    <property type="match status" value="1"/>
</dbReference>